<sequence>MLKFRAHRGIVSPYTANAKLNEGYQLEERMRVAIISKNTEHIDSIVEEAQKVLETKARNEQRALASNANKKIMPKTRMEIHHGKIAAAREAKLKAYNAPPTGYELDSVRSKNRILTYHRRIVNRGPLSAKAAADPFYIDTIMVPELRQKILLRNQDTKYNILLSRPRQVKLGELTTPIVIMPYLRIEGKPQSRRQSAAIRKAYMVQFHEEERKLQSQLDIAQQYAQETGDKEWTNEVNNQLEQLREHRSAAIYKAEYYRRVLIARQRLLQRTFAAEHERKKPRRLAKWKRLHQFSIHRLRLRHASSTID</sequence>
<proteinExistence type="predicted"/>
<protein>
    <submittedName>
        <fullName evidence="1">ARAD1C04906p</fullName>
    </submittedName>
</protein>
<dbReference type="EMBL" id="HG937693">
    <property type="protein sequence ID" value="CDP34108.1"/>
    <property type="molecule type" value="Genomic_DNA"/>
</dbReference>
<gene>
    <name evidence="1" type="ORF">GNLVRS02_ARAD1C04906g</name>
</gene>
<evidence type="ECO:0000313" key="1">
    <source>
        <dbReference type="EMBL" id="CDP34108.1"/>
    </source>
</evidence>
<organism evidence="1">
    <name type="scientific">Blastobotrys adeninivorans</name>
    <name type="common">Yeast</name>
    <name type="synonym">Arxula adeninivorans</name>
    <dbReference type="NCBI Taxonomy" id="409370"/>
    <lineage>
        <taxon>Eukaryota</taxon>
        <taxon>Fungi</taxon>
        <taxon>Dikarya</taxon>
        <taxon>Ascomycota</taxon>
        <taxon>Saccharomycotina</taxon>
        <taxon>Dipodascomycetes</taxon>
        <taxon>Dipodascales</taxon>
        <taxon>Trichomonascaceae</taxon>
        <taxon>Blastobotrys</taxon>
    </lineage>
</organism>
<reference evidence="1" key="1">
    <citation type="submission" date="2014-02" db="EMBL/GenBank/DDBJ databases">
        <authorList>
            <person name="Genoscope - CEA"/>
        </authorList>
    </citation>
    <scope>NUCLEOTIDE SEQUENCE</scope>
    <source>
        <strain evidence="1">LS3</strain>
    </source>
</reference>
<accession>A0A060SZH2</accession>
<dbReference type="AlphaFoldDB" id="A0A060SZH2"/>
<name>A0A060SZH2_BLAAD</name>
<reference evidence="1" key="2">
    <citation type="submission" date="2014-06" db="EMBL/GenBank/DDBJ databases">
        <title>The complete genome of Blastobotrys (Arxula) adeninivorans LS3 - a yeast of biotechnological interest.</title>
        <authorList>
            <person name="Kunze G."/>
            <person name="Gaillardin C."/>
            <person name="Czernicka M."/>
            <person name="Durrens P."/>
            <person name="Martin T."/>
            <person name="Boer E."/>
            <person name="Gabaldon T."/>
            <person name="Cruz J."/>
            <person name="Talla E."/>
            <person name="Marck C."/>
            <person name="Goffeau A."/>
            <person name="Barbe V."/>
            <person name="Baret P."/>
            <person name="Baronian K."/>
            <person name="Beier S."/>
            <person name="Bleykasten C."/>
            <person name="Bode R."/>
            <person name="Casaregola S."/>
            <person name="Despons L."/>
            <person name="Fairhead C."/>
            <person name="Giersberg M."/>
            <person name="Gierski P."/>
            <person name="Hahnel U."/>
            <person name="Hartmann A."/>
            <person name="Jankowska D."/>
            <person name="Jubin C."/>
            <person name="Jung P."/>
            <person name="Lafontaine I."/>
            <person name="Leh-Louis V."/>
            <person name="Lemaire M."/>
            <person name="Marcet-Houben M."/>
            <person name="Mascher M."/>
            <person name="Morel G."/>
            <person name="Richard G.-F."/>
            <person name="Riechen J."/>
            <person name="Sacerdot C."/>
            <person name="Sarkar A."/>
            <person name="Savel G."/>
            <person name="Schacherer J."/>
            <person name="Sherman D."/>
            <person name="Straub M.-L."/>
            <person name="Stein N."/>
            <person name="Thierry A."/>
            <person name="Trautwein-Schult A."/>
            <person name="Westhof E."/>
            <person name="Worch S."/>
            <person name="Dujon B."/>
            <person name="Souciet J.-L."/>
            <person name="Wincker P."/>
            <person name="Scholz U."/>
            <person name="Neuveglise N."/>
        </authorList>
    </citation>
    <scope>NUCLEOTIDE SEQUENCE</scope>
    <source>
        <strain evidence="1">LS3</strain>
    </source>
</reference>